<feature type="region of interest" description="Disordered" evidence="5">
    <location>
        <begin position="1"/>
        <end position="23"/>
    </location>
</feature>
<dbReference type="GO" id="GO:0000976">
    <property type="term" value="F:transcription cis-regulatory region binding"/>
    <property type="evidence" value="ECO:0007669"/>
    <property type="project" value="TreeGrafter"/>
</dbReference>
<evidence type="ECO:0000313" key="8">
    <source>
        <dbReference type="Proteomes" id="UP000431401"/>
    </source>
</evidence>
<keyword evidence="1" id="KW-0805">Transcription regulation</keyword>
<comment type="caution">
    <text evidence="7">The sequence shown here is derived from an EMBL/GenBank/DDBJ whole genome shotgun (WGS) entry which is preliminary data.</text>
</comment>
<dbReference type="Pfam" id="PF00440">
    <property type="entry name" value="TetR_N"/>
    <property type="match status" value="1"/>
</dbReference>
<evidence type="ECO:0000256" key="1">
    <source>
        <dbReference type="ARBA" id="ARBA00023015"/>
    </source>
</evidence>
<protein>
    <recommendedName>
        <fullName evidence="6">HTH tetR-type domain-containing protein</fullName>
    </recommendedName>
</protein>
<evidence type="ECO:0000256" key="2">
    <source>
        <dbReference type="ARBA" id="ARBA00023125"/>
    </source>
</evidence>
<proteinExistence type="predicted"/>
<organism evidence="7 8">
    <name type="scientific">Nocardia aurantia</name>
    <dbReference type="NCBI Taxonomy" id="2585199"/>
    <lineage>
        <taxon>Bacteria</taxon>
        <taxon>Bacillati</taxon>
        <taxon>Actinomycetota</taxon>
        <taxon>Actinomycetes</taxon>
        <taxon>Mycobacteriales</taxon>
        <taxon>Nocardiaceae</taxon>
        <taxon>Nocardia</taxon>
    </lineage>
</organism>
<name>A0A7K0DUM2_9NOCA</name>
<dbReference type="Gene3D" id="1.10.357.10">
    <property type="entry name" value="Tetracycline Repressor, domain 2"/>
    <property type="match status" value="1"/>
</dbReference>
<gene>
    <name evidence="7" type="ORF">NRB56_48170</name>
</gene>
<dbReference type="InterPro" id="IPR009057">
    <property type="entry name" value="Homeodomain-like_sf"/>
</dbReference>
<evidence type="ECO:0000256" key="5">
    <source>
        <dbReference type="SAM" id="MobiDB-lite"/>
    </source>
</evidence>
<dbReference type="PROSITE" id="PS50977">
    <property type="entry name" value="HTH_TETR_2"/>
    <property type="match status" value="1"/>
</dbReference>
<dbReference type="SUPFAM" id="SSF46689">
    <property type="entry name" value="Homeodomain-like"/>
    <property type="match status" value="1"/>
</dbReference>
<dbReference type="InterPro" id="IPR011075">
    <property type="entry name" value="TetR_C"/>
</dbReference>
<dbReference type="InterPro" id="IPR050109">
    <property type="entry name" value="HTH-type_TetR-like_transc_reg"/>
</dbReference>
<dbReference type="PRINTS" id="PR00455">
    <property type="entry name" value="HTHTETR"/>
</dbReference>
<evidence type="ECO:0000259" key="6">
    <source>
        <dbReference type="PROSITE" id="PS50977"/>
    </source>
</evidence>
<feature type="domain" description="HTH tetR-type" evidence="6">
    <location>
        <begin position="23"/>
        <end position="83"/>
    </location>
</feature>
<dbReference type="AlphaFoldDB" id="A0A7K0DUM2"/>
<sequence>MRADRSLGFPSVPGTRRGRPRSAQAHRAVLEAARDLLSAGHYEQMTMDAIAARAGVGKQTVYRWWRSRAEVVAEAALGGYLVLESPAPADTGDIAADLGEWLGIHFQRLAEPGTEAMIRGLAAAAADSDTDAERLYAHLTGPTRQHLTERLSAGVAAGELRADADLGTLAESVIGALLYRVLTRRSATRADAESLIDLLLRGAAAG</sequence>
<evidence type="ECO:0000256" key="4">
    <source>
        <dbReference type="PROSITE-ProRule" id="PRU00335"/>
    </source>
</evidence>
<keyword evidence="2 4" id="KW-0238">DNA-binding</keyword>
<dbReference type="InterPro" id="IPR036271">
    <property type="entry name" value="Tet_transcr_reg_TetR-rel_C_sf"/>
</dbReference>
<dbReference type="GO" id="GO:0003700">
    <property type="term" value="F:DNA-binding transcription factor activity"/>
    <property type="evidence" value="ECO:0007669"/>
    <property type="project" value="TreeGrafter"/>
</dbReference>
<feature type="DNA-binding region" description="H-T-H motif" evidence="4">
    <location>
        <begin position="46"/>
        <end position="65"/>
    </location>
</feature>
<keyword evidence="3" id="KW-0804">Transcription</keyword>
<dbReference type="InterPro" id="IPR001647">
    <property type="entry name" value="HTH_TetR"/>
</dbReference>
<evidence type="ECO:0000313" key="7">
    <source>
        <dbReference type="EMBL" id="MQY29227.1"/>
    </source>
</evidence>
<dbReference type="PANTHER" id="PTHR30055">
    <property type="entry name" value="HTH-TYPE TRANSCRIPTIONAL REGULATOR RUTR"/>
    <property type="match status" value="1"/>
</dbReference>
<dbReference type="Gene3D" id="1.10.10.60">
    <property type="entry name" value="Homeodomain-like"/>
    <property type="match status" value="1"/>
</dbReference>
<dbReference type="Proteomes" id="UP000431401">
    <property type="component" value="Unassembled WGS sequence"/>
</dbReference>
<dbReference type="PANTHER" id="PTHR30055:SF148">
    <property type="entry name" value="TETR-FAMILY TRANSCRIPTIONAL REGULATOR"/>
    <property type="match status" value="1"/>
</dbReference>
<reference evidence="7 8" key="1">
    <citation type="submission" date="2019-10" db="EMBL/GenBank/DDBJ databases">
        <title>Nocardia macrotermitis sp. nov. and Nocardia aurantia sp. nov., isolated from the gut of fungus growing-termite Macrotermes natalensis.</title>
        <authorList>
            <person name="Benndorf R."/>
            <person name="Schwitalla J."/>
            <person name="Martin K."/>
            <person name="De Beer W."/>
            <person name="Kaster A.-K."/>
            <person name="Vollmers J."/>
            <person name="Poulsen M."/>
            <person name="Beemelmanns C."/>
        </authorList>
    </citation>
    <scope>NUCLEOTIDE SEQUENCE [LARGE SCALE GENOMIC DNA]</scope>
    <source>
        <strain evidence="7 8">RB56</strain>
    </source>
</reference>
<accession>A0A7K0DUM2</accession>
<keyword evidence="8" id="KW-1185">Reference proteome</keyword>
<dbReference type="Pfam" id="PF16859">
    <property type="entry name" value="TetR_C_11"/>
    <property type="match status" value="1"/>
</dbReference>
<dbReference type="EMBL" id="WEGI01000010">
    <property type="protein sequence ID" value="MQY29227.1"/>
    <property type="molecule type" value="Genomic_DNA"/>
</dbReference>
<evidence type="ECO:0000256" key="3">
    <source>
        <dbReference type="ARBA" id="ARBA00023163"/>
    </source>
</evidence>
<dbReference type="SUPFAM" id="SSF48498">
    <property type="entry name" value="Tetracyclin repressor-like, C-terminal domain"/>
    <property type="match status" value="1"/>
</dbReference>